<keyword evidence="1" id="KW-0863">Zinc-finger</keyword>
<feature type="compositionally biased region" description="Basic and acidic residues" evidence="2">
    <location>
        <begin position="220"/>
        <end position="231"/>
    </location>
</feature>
<dbReference type="Proteomes" id="UP001182556">
    <property type="component" value="Unassembled WGS sequence"/>
</dbReference>
<accession>A0AAD9FQK3</accession>
<evidence type="ECO:0000313" key="4">
    <source>
        <dbReference type="EMBL" id="KAK1923487.1"/>
    </source>
</evidence>
<gene>
    <name evidence="4" type="ORF">DB88DRAFT_511040</name>
</gene>
<dbReference type="GO" id="GO:0008270">
    <property type="term" value="F:zinc ion binding"/>
    <property type="evidence" value="ECO:0007669"/>
    <property type="project" value="UniProtKB-KW"/>
</dbReference>
<keyword evidence="5" id="KW-1185">Reference proteome</keyword>
<keyword evidence="1" id="KW-0479">Metal-binding</keyword>
<feature type="compositionally biased region" description="Polar residues" evidence="2">
    <location>
        <begin position="150"/>
        <end position="166"/>
    </location>
</feature>
<sequence>MSKSNEAQGEPQPQAELLKRVLSSGSNTSKGSQTPTKSTIPLSPASPGGARTPRARKTALQTDDAHAKQAKTETALASDMDGLQVKSPVLADMTNTPNTLADVLATGQPGNGTNGQIAHDRSNSSSTENSESFHPPSLIGGSYGPEGFPLSTNVAEDGHQMTSSELQMSAQAAAAIAAADEAIKQLNGTSSVIQGPPGVPSVDSPYALPRGYANFVKPQARSEHRSPEFNVHRQSSTSSSMTEASTSSEESDLCVPGIEWVNVVSPAPETNFGRGSPFSPSLGGAAKSMKSPGRMAPPAGGRGLASPRRNPADRPGLPTNASLPLGSTAKSPSGLEPASALPSDIDPNAPSTDDDDEQTVGQGRDRSSSSSSQSTGLDLLWAATQNPGTESGGPNTDSPYDQAFDSKGKRKAGAEAVAQWRASGTLGGSSDGAAPANAAKPEAAKNGTGPPKKRRRSEIQMEAIDPALRDEGSPYVDDSAMGMEVDKMSNSGSDSGESLDSLEDPEYKGETTGRGRTTGVRSRAAGAGGKKGGKAGGRASTGTAGANGLTSKAGGGKKARKTDSPNRGGGGGGGAGGGSKKTAGSSHPTANVQCEYVNPLPPYNRCQDVFTRKYDLPRHMARHARREGELVYEGKLSEDKALLWKTIKDKPKVTCNVCGESFTRMDALKRHQTKQHHS</sequence>
<feature type="region of interest" description="Disordered" evidence="2">
    <location>
        <begin position="1"/>
        <end position="80"/>
    </location>
</feature>
<dbReference type="SUPFAM" id="SSF57667">
    <property type="entry name" value="beta-beta-alpha zinc fingers"/>
    <property type="match status" value="1"/>
</dbReference>
<feature type="compositionally biased region" description="Gly residues" evidence="2">
    <location>
        <begin position="567"/>
        <end position="579"/>
    </location>
</feature>
<proteinExistence type="predicted"/>
<feature type="compositionally biased region" description="Polar residues" evidence="2">
    <location>
        <begin position="23"/>
        <end position="41"/>
    </location>
</feature>
<protein>
    <recommendedName>
        <fullName evidence="3">C2H2-type domain-containing protein</fullName>
    </recommendedName>
</protein>
<dbReference type="EMBL" id="JAODAN010000006">
    <property type="protein sequence ID" value="KAK1923487.1"/>
    <property type="molecule type" value="Genomic_DNA"/>
</dbReference>
<evidence type="ECO:0000313" key="5">
    <source>
        <dbReference type="Proteomes" id="UP001182556"/>
    </source>
</evidence>
<feature type="compositionally biased region" description="Gly residues" evidence="2">
    <location>
        <begin position="526"/>
        <end position="536"/>
    </location>
</feature>
<feature type="domain" description="C2H2-type" evidence="3">
    <location>
        <begin position="653"/>
        <end position="678"/>
    </location>
</feature>
<evidence type="ECO:0000259" key="3">
    <source>
        <dbReference type="PROSITE" id="PS50157"/>
    </source>
</evidence>
<dbReference type="PROSITE" id="PS50157">
    <property type="entry name" value="ZINC_FINGER_C2H2_2"/>
    <property type="match status" value="1"/>
</dbReference>
<dbReference type="AlphaFoldDB" id="A0AAD9FQK3"/>
<dbReference type="Gene3D" id="3.30.160.60">
    <property type="entry name" value="Classic Zinc Finger"/>
    <property type="match status" value="1"/>
</dbReference>
<feature type="compositionally biased region" description="Low complexity" evidence="2">
    <location>
        <begin position="123"/>
        <end position="132"/>
    </location>
</feature>
<comment type="caution">
    <text evidence="4">The sequence shown here is derived from an EMBL/GenBank/DDBJ whole genome shotgun (WGS) entry which is preliminary data.</text>
</comment>
<dbReference type="SMART" id="SM00355">
    <property type="entry name" value="ZnF_C2H2"/>
    <property type="match status" value="2"/>
</dbReference>
<dbReference type="PROSITE" id="PS00028">
    <property type="entry name" value="ZINC_FINGER_C2H2_1"/>
    <property type="match status" value="1"/>
</dbReference>
<feature type="compositionally biased region" description="Polar residues" evidence="2">
    <location>
        <begin position="383"/>
        <end position="399"/>
    </location>
</feature>
<reference evidence="4" key="1">
    <citation type="submission" date="2023-02" db="EMBL/GenBank/DDBJ databases">
        <title>Identification and recombinant expression of a fungal hydrolase from Papiliotrema laurentii that hydrolyzes apple cutin and clears colloidal polyester polyurethane.</title>
        <authorList>
            <consortium name="DOE Joint Genome Institute"/>
            <person name="Roman V.A."/>
            <person name="Bojanowski C."/>
            <person name="Crable B.R."/>
            <person name="Wagner D.N."/>
            <person name="Hung C.S."/>
            <person name="Nadeau L.J."/>
            <person name="Schratz L."/>
            <person name="Haridas S."/>
            <person name="Pangilinan J."/>
            <person name="Lipzen A."/>
            <person name="Na H."/>
            <person name="Yan M."/>
            <person name="Ng V."/>
            <person name="Grigoriev I.V."/>
            <person name="Spatafora J.W."/>
            <person name="Barlow D."/>
            <person name="Biffinger J."/>
            <person name="Kelley-Loughnane N."/>
            <person name="Varaljay V.A."/>
            <person name="Crookes-Goodson W.J."/>
        </authorList>
    </citation>
    <scope>NUCLEOTIDE SEQUENCE</scope>
    <source>
        <strain evidence="4">5307AH</strain>
    </source>
</reference>
<feature type="compositionally biased region" description="Low complexity" evidence="2">
    <location>
        <begin position="433"/>
        <end position="446"/>
    </location>
</feature>
<feature type="region of interest" description="Disordered" evidence="2">
    <location>
        <begin position="217"/>
        <end position="589"/>
    </location>
</feature>
<feature type="compositionally biased region" description="Low complexity" evidence="2">
    <location>
        <begin position="537"/>
        <end position="546"/>
    </location>
</feature>
<dbReference type="Pfam" id="PF00096">
    <property type="entry name" value="zf-C2H2"/>
    <property type="match status" value="1"/>
</dbReference>
<organism evidence="4 5">
    <name type="scientific">Papiliotrema laurentii</name>
    <name type="common">Cryptococcus laurentii</name>
    <dbReference type="NCBI Taxonomy" id="5418"/>
    <lineage>
        <taxon>Eukaryota</taxon>
        <taxon>Fungi</taxon>
        <taxon>Dikarya</taxon>
        <taxon>Basidiomycota</taxon>
        <taxon>Agaricomycotina</taxon>
        <taxon>Tremellomycetes</taxon>
        <taxon>Tremellales</taxon>
        <taxon>Rhynchogastremaceae</taxon>
        <taxon>Papiliotrema</taxon>
    </lineage>
</organism>
<feature type="compositionally biased region" description="Low complexity" evidence="2">
    <location>
        <begin position="514"/>
        <end position="525"/>
    </location>
</feature>
<dbReference type="InterPro" id="IPR013087">
    <property type="entry name" value="Znf_C2H2_type"/>
</dbReference>
<evidence type="ECO:0000256" key="1">
    <source>
        <dbReference type="PROSITE-ProRule" id="PRU00042"/>
    </source>
</evidence>
<keyword evidence="1" id="KW-0862">Zinc</keyword>
<evidence type="ECO:0000256" key="2">
    <source>
        <dbReference type="SAM" id="MobiDB-lite"/>
    </source>
</evidence>
<name>A0AAD9FQK3_PAPLA</name>
<feature type="compositionally biased region" description="Low complexity" evidence="2">
    <location>
        <begin position="235"/>
        <end position="248"/>
    </location>
</feature>
<feature type="region of interest" description="Disordered" evidence="2">
    <location>
        <begin position="100"/>
        <end position="166"/>
    </location>
</feature>
<dbReference type="InterPro" id="IPR036236">
    <property type="entry name" value="Znf_C2H2_sf"/>
</dbReference>